<proteinExistence type="predicted"/>
<dbReference type="GeneID" id="27718008"/>
<feature type="compositionally biased region" description="Polar residues" evidence="1">
    <location>
        <begin position="169"/>
        <end position="187"/>
    </location>
</feature>
<gene>
    <name evidence="2" type="ORF">Z520_12262</name>
</gene>
<accession>A0A0D2I413</accession>
<evidence type="ECO:0008006" key="4">
    <source>
        <dbReference type="Google" id="ProtNLM"/>
    </source>
</evidence>
<protein>
    <recommendedName>
        <fullName evidence="4">Transcription factor domain-containing protein</fullName>
    </recommendedName>
</protein>
<dbReference type="RefSeq" id="XP_016626169.1">
    <property type="nucleotide sequence ID" value="XM_016782748.1"/>
</dbReference>
<keyword evidence="3" id="KW-1185">Reference proteome</keyword>
<dbReference type="AlphaFoldDB" id="A0A0D2I413"/>
<name>A0A0D2I413_9EURO</name>
<evidence type="ECO:0000313" key="2">
    <source>
        <dbReference type="EMBL" id="KIX92046.1"/>
    </source>
</evidence>
<organism evidence="2 3">
    <name type="scientific">Fonsecaea multimorphosa CBS 102226</name>
    <dbReference type="NCBI Taxonomy" id="1442371"/>
    <lineage>
        <taxon>Eukaryota</taxon>
        <taxon>Fungi</taxon>
        <taxon>Dikarya</taxon>
        <taxon>Ascomycota</taxon>
        <taxon>Pezizomycotina</taxon>
        <taxon>Eurotiomycetes</taxon>
        <taxon>Chaetothyriomycetidae</taxon>
        <taxon>Chaetothyriales</taxon>
        <taxon>Herpotrichiellaceae</taxon>
        <taxon>Fonsecaea</taxon>
    </lineage>
</organism>
<dbReference type="VEuPathDB" id="FungiDB:Z520_12262"/>
<dbReference type="OrthoDB" id="5958943at2759"/>
<reference evidence="2 3" key="1">
    <citation type="submission" date="2015-01" db="EMBL/GenBank/DDBJ databases">
        <title>The Genome Sequence of Fonsecaea multimorphosa CBS 102226.</title>
        <authorList>
            <consortium name="The Broad Institute Genomics Platform"/>
            <person name="Cuomo C."/>
            <person name="de Hoog S."/>
            <person name="Gorbushina A."/>
            <person name="Stielow B."/>
            <person name="Teixiera M."/>
            <person name="Abouelleil A."/>
            <person name="Chapman S.B."/>
            <person name="Priest M."/>
            <person name="Young S.K."/>
            <person name="Wortman J."/>
            <person name="Nusbaum C."/>
            <person name="Birren B."/>
        </authorList>
    </citation>
    <scope>NUCLEOTIDE SEQUENCE [LARGE SCALE GENOMIC DNA]</scope>
    <source>
        <strain evidence="2 3">CBS 102226</strain>
    </source>
</reference>
<dbReference type="EMBL" id="KN848112">
    <property type="protein sequence ID" value="KIX92046.1"/>
    <property type="molecule type" value="Genomic_DNA"/>
</dbReference>
<dbReference type="Proteomes" id="UP000053411">
    <property type="component" value="Unassembled WGS sequence"/>
</dbReference>
<feature type="region of interest" description="Disordered" evidence="1">
    <location>
        <begin position="169"/>
        <end position="190"/>
    </location>
</feature>
<dbReference type="STRING" id="1442371.A0A0D2I413"/>
<evidence type="ECO:0000256" key="1">
    <source>
        <dbReference type="SAM" id="MobiDB-lite"/>
    </source>
</evidence>
<evidence type="ECO:0000313" key="3">
    <source>
        <dbReference type="Proteomes" id="UP000053411"/>
    </source>
</evidence>
<sequence length="522" mass="59611">MAAPWCADEPASDISVPPLKLFVDLDIFMDEQVAQYPGFLPATVFRRIRQDKQEIDPYLRSALHAYIARWLPLFVRTESGGRHSGLPFDEINRSCWRTARKDMLQAINVPSYQAVLALYLYAQTPVPLGISPEEESDGMNGVVCGKTALLHVQILRERLVCQFTGSEISARSDASPNHNNTDQQTAASPKPLRTEEYLNLADRAYWASITWDTLDSMTFSFRSTLFSGLEGAYSEPVWQRARSFLVDSFHERTHDWRLPGFRVSSDVAPQITSAASVCTIYTWMIIASIREALREGVTRAGVQFEWNHLLDAVRVFKTTILPIVRNCENQLHFLGQVDRLHWYETMLLYYLGILILTDAVEAAHQSHLLWEVEQLSLWAEHECFNVLKFGLESTYILRRSRQQHPSSNSAAETELPAQSLTVSLVAIDPHPQHVIFAIMLMGKDFRHQGVEEREAQVAENQDWLKLWKFTNAILGTDDEGWVPPRLAFEMVQAKEREVFGVHQQGQTPGASEEEARKLWFYK</sequence>